<evidence type="ECO:0000256" key="1">
    <source>
        <dbReference type="SAM" id="MobiDB-lite"/>
    </source>
</evidence>
<reference evidence="2 3" key="1">
    <citation type="journal article" date="2019" name="Mol. Biol. Evol.">
        <title>Blast fungal genomes show frequent chromosomal changes, gene gains and losses, and effector gene turnover.</title>
        <authorList>
            <person name="Gomez Luciano L.B."/>
            <person name="Jason Tsai I."/>
            <person name="Chuma I."/>
            <person name="Tosa Y."/>
            <person name="Chen Y.H."/>
            <person name="Li J.Y."/>
            <person name="Li M.Y."/>
            <person name="Jade Lu M.Y."/>
            <person name="Nakayashiki H."/>
            <person name="Li W.H."/>
        </authorList>
    </citation>
    <scope>NUCLEOTIDE SEQUENCE [LARGE SCALE GENOMIC DNA]</scope>
    <source>
        <strain evidence="2">MZ5-1-6</strain>
    </source>
</reference>
<dbReference type="Proteomes" id="UP000294847">
    <property type="component" value="Chromosome 5"/>
</dbReference>
<dbReference type="AlphaFoldDB" id="A0A4P7NK89"/>
<evidence type="ECO:0000313" key="3">
    <source>
        <dbReference type="Proteomes" id="UP000294847"/>
    </source>
</evidence>
<proteinExistence type="predicted"/>
<feature type="region of interest" description="Disordered" evidence="1">
    <location>
        <begin position="75"/>
        <end position="94"/>
    </location>
</feature>
<accession>A0A4P7NK89</accession>
<gene>
    <name evidence="2" type="ORF">PoMZ_11386</name>
</gene>
<sequence length="166" mass="16910">MDTPDAPACHSTLSPLANPPTRCSACVAVMKVSGMPAACSWVSPAGLCMSMRALTAMYSAPKTASPFLKGMPSASVDAEAEKSPNDSITPLNSTPSVLGACGGSGYLPSRCRRSIRFSPKAETLTRTWPAPGVGLGVSALMNRADAGPAPPRTSLGGECELRSAGL</sequence>
<name>A0A4P7NK89_PYROR</name>
<feature type="compositionally biased region" description="Polar residues" evidence="1">
    <location>
        <begin position="85"/>
        <end position="94"/>
    </location>
</feature>
<evidence type="ECO:0000313" key="2">
    <source>
        <dbReference type="EMBL" id="QBZ62505.1"/>
    </source>
</evidence>
<protein>
    <submittedName>
        <fullName evidence="2">Uncharacterized protein</fullName>
    </submittedName>
</protein>
<organism evidence="2 3">
    <name type="scientific">Pyricularia oryzae</name>
    <name type="common">Rice blast fungus</name>
    <name type="synonym">Magnaporthe oryzae</name>
    <dbReference type="NCBI Taxonomy" id="318829"/>
    <lineage>
        <taxon>Eukaryota</taxon>
        <taxon>Fungi</taxon>
        <taxon>Dikarya</taxon>
        <taxon>Ascomycota</taxon>
        <taxon>Pezizomycotina</taxon>
        <taxon>Sordariomycetes</taxon>
        <taxon>Sordariomycetidae</taxon>
        <taxon>Magnaporthales</taxon>
        <taxon>Pyriculariaceae</taxon>
        <taxon>Pyricularia</taxon>
    </lineage>
</organism>
<dbReference type="EMBL" id="CP034208">
    <property type="protein sequence ID" value="QBZ62505.1"/>
    <property type="molecule type" value="Genomic_DNA"/>
</dbReference>
<feature type="region of interest" description="Disordered" evidence="1">
    <location>
        <begin position="144"/>
        <end position="166"/>
    </location>
</feature>